<dbReference type="eggNOG" id="COG0424">
    <property type="taxonomic scope" value="Bacteria"/>
</dbReference>
<dbReference type="Proteomes" id="UP000003494">
    <property type="component" value="Unassembled WGS sequence"/>
</dbReference>
<dbReference type="InterPro" id="IPR029001">
    <property type="entry name" value="ITPase-like_fam"/>
</dbReference>
<evidence type="ECO:0000256" key="2">
    <source>
        <dbReference type="ARBA" id="ARBA00022801"/>
    </source>
</evidence>
<gene>
    <name evidence="6" type="primary">maf</name>
    <name evidence="6" type="ORF">GCWU000342_00132</name>
</gene>
<evidence type="ECO:0000259" key="5">
    <source>
        <dbReference type="SMART" id="SM00471"/>
    </source>
</evidence>
<dbReference type="InterPro" id="IPR006674">
    <property type="entry name" value="HD_domain"/>
</dbReference>
<accession>C4G861</accession>
<dbReference type="SMART" id="SM00471">
    <property type="entry name" value="HDc"/>
    <property type="match status" value="1"/>
</dbReference>
<dbReference type="NCBIfam" id="TIGR00172">
    <property type="entry name" value="maf"/>
    <property type="match status" value="1"/>
</dbReference>
<comment type="catalytic activity">
    <reaction evidence="3">
        <text>UTP + H2O = UMP + diphosphate + H(+)</text>
        <dbReference type="Rhea" id="RHEA:29395"/>
        <dbReference type="ChEBI" id="CHEBI:15377"/>
        <dbReference type="ChEBI" id="CHEBI:15378"/>
        <dbReference type="ChEBI" id="CHEBI:33019"/>
        <dbReference type="ChEBI" id="CHEBI:46398"/>
        <dbReference type="ChEBI" id="CHEBI:57865"/>
        <dbReference type="EC" id="3.6.1.9"/>
    </reaction>
</comment>
<dbReference type="GO" id="GO:0036218">
    <property type="term" value="F:dTTP diphosphatase activity"/>
    <property type="evidence" value="ECO:0007669"/>
    <property type="project" value="RHEA"/>
</dbReference>
<evidence type="ECO:0000256" key="3">
    <source>
        <dbReference type="HAMAP-Rule" id="MF_00528"/>
    </source>
</evidence>
<feature type="region of interest" description="Disordered" evidence="4">
    <location>
        <begin position="269"/>
        <end position="309"/>
    </location>
</feature>
<dbReference type="PANTHER" id="PTHR43213:SF5">
    <property type="entry name" value="BIFUNCTIONAL DTTP_UTP PYROPHOSPHATASE_METHYLTRANSFERASE PROTEIN-RELATED"/>
    <property type="match status" value="1"/>
</dbReference>
<protein>
    <recommendedName>
        <fullName evidence="3">dTTP/UTP pyrophosphatase</fullName>
        <shortName evidence="3">dTTPase/UTPase</shortName>
        <ecNumber evidence="3">3.6.1.9</ecNumber>
    </recommendedName>
    <alternativeName>
        <fullName evidence="3">Nucleoside triphosphate pyrophosphatase</fullName>
    </alternativeName>
    <alternativeName>
        <fullName evidence="3">Nucleotide pyrophosphatase</fullName>
        <shortName evidence="3">Nucleotide PPase</shortName>
    </alternativeName>
</protein>
<dbReference type="InterPro" id="IPR003607">
    <property type="entry name" value="HD/PDEase_dom"/>
</dbReference>
<feature type="compositionally biased region" description="Basic and acidic residues" evidence="4">
    <location>
        <begin position="294"/>
        <end position="309"/>
    </location>
</feature>
<keyword evidence="2 3" id="KW-0378">Hydrolase</keyword>
<proteinExistence type="inferred from homology"/>
<dbReference type="HOGENOM" id="CLU_526655_0_0_9"/>
<organism evidence="6 7">
    <name type="scientific">Shuttleworthella satelles DSM 14600</name>
    <dbReference type="NCBI Taxonomy" id="626523"/>
    <lineage>
        <taxon>Bacteria</taxon>
        <taxon>Bacillati</taxon>
        <taxon>Bacillota</taxon>
        <taxon>Clostridia</taxon>
        <taxon>Lachnospirales</taxon>
        <taxon>Lachnospiraceae</taxon>
        <taxon>Shuttleworthella</taxon>
    </lineage>
</organism>
<evidence type="ECO:0000256" key="4">
    <source>
        <dbReference type="SAM" id="MobiDB-lite"/>
    </source>
</evidence>
<comment type="caution">
    <text evidence="6">The sequence shown here is derived from an EMBL/GenBank/DDBJ whole genome shotgun (WGS) entry which is preliminary data.</text>
</comment>
<comment type="function">
    <text evidence="3">Nucleoside triphosphate pyrophosphatase that hydrolyzes dTTP and UTP. May have a dual role in cell division arrest and in preventing the incorporation of modified nucleotides into cellular nucleic acids.</text>
</comment>
<dbReference type="eggNOG" id="COG1896">
    <property type="taxonomic scope" value="Bacteria"/>
</dbReference>
<comment type="catalytic activity">
    <reaction evidence="3">
        <text>dTTP + H2O = dTMP + diphosphate + H(+)</text>
        <dbReference type="Rhea" id="RHEA:28534"/>
        <dbReference type="ChEBI" id="CHEBI:15377"/>
        <dbReference type="ChEBI" id="CHEBI:15378"/>
        <dbReference type="ChEBI" id="CHEBI:33019"/>
        <dbReference type="ChEBI" id="CHEBI:37568"/>
        <dbReference type="ChEBI" id="CHEBI:63528"/>
        <dbReference type="EC" id="3.6.1.9"/>
    </reaction>
</comment>
<feature type="site" description="Important for substrate specificity" evidence="3">
    <location>
        <position position="122"/>
    </location>
</feature>
<dbReference type="EMBL" id="ACIP02000001">
    <property type="protein sequence ID" value="EEP28790.1"/>
    <property type="molecule type" value="Genomic_DNA"/>
</dbReference>
<dbReference type="Pfam" id="PF02545">
    <property type="entry name" value="Maf"/>
    <property type="match status" value="1"/>
</dbReference>
<dbReference type="AlphaFoldDB" id="C4G861"/>
<dbReference type="CDD" id="cd00555">
    <property type="entry name" value="Maf"/>
    <property type="match status" value="1"/>
</dbReference>
<feature type="active site" description="Proton acceptor" evidence="3">
    <location>
        <position position="121"/>
    </location>
</feature>
<keyword evidence="3" id="KW-0963">Cytoplasm</keyword>
<evidence type="ECO:0000256" key="1">
    <source>
        <dbReference type="ARBA" id="ARBA00001968"/>
    </source>
</evidence>
<comment type="cofactor">
    <cofactor evidence="1 3">
        <name>a divalent metal cation</name>
        <dbReference type="ChEBI" id="CHEBI:60240"/>
    </cofactor>
</comment>
<dbReference type="Gene3D" id="3.90.950.10">
    <property type="match status" value="1"/>
</dbReference>
<dbReference type="InterPro" id="IPR003697">
    <property type="entry name" value="Maf-like"/>
</dbReference>
<dbReference type="SUPFAM" id="SSF52972">
    <property type="entry name" value="ITPase-like"/>
    <property type="match status" value="1"/>
</dbReference>
<keyword evidence="3" id="KW-0546">Nucleotide metabolism</keyword>
<evidence type="ECO:0000313" key="6">
    <source>
        <dbReference type="EMBL" id="EEP28790.1"/>
    </source>
</evidence>
<dbReference type="EC" id="3.6.1.9" evidence="3"/>
<comment type="similarity">
    <text evidence="3">Belongs to the Maf family. YhdE subfamily.</text>
</comment>
<keyword evidence="7" id="KW-1185">Reference proteome</keyword>
<evidence type="ECO:0000313" key="7">
    <source>
        <dbReference type="Proteomes" id="UP000003494"/>
    </source>
</evidence>
<dbReference type="SUPFAM" id="SSF109604">
    <property type="entry name" value="HD-domain/PDEase-like"/>
    <property type="match status" value="1"/>
</dbReference>
<feature type="site" description="Important for substrate specificity" evidence="3">
    <location>
        <position position="60"/>
    </location>
</feature>
<dbReference type="Pfam" id="PF13023">
    <property type="entry name" value="HD_3"/>
    <property type="match status" value="1"/>
</dbReference>
<comment type="subcellular location">
    <subcellularLocation>
        <location evidence="3">Cytoplasm</location>
    </subcellularLocation>
</comment>
<dbReference type="GO" id="GO:0005737">
    <property type="term" value="C:cytoplasm"/>
    <property type="evidence" value="ECO:0007669"/>
    <property type="project" value="UniProtKB-SubCell"/>
</dbReference>
<dbReference type="HAMAP" id="MF_00528">
    <property type="entry name" value="Maf"/>
    <property type="match status" value="1"/>
</dbReference>
<feature type="compositionally biased region" description="Basic and acidic residues" evidence="4">
    <location>
        <begin position="274"/>
        <end position="283"/>
    </location>
</feature>
<dbReference type="GO" id="GO:0036221">
    <property type="term" value="F:UTP diphosphatase activity"/>
    <property type="evidence" value="ECO:0007669"/>
    <property type="project" value="RHEA"/>
</dbReference>
<feature type="domain" description="HD/PDEase" evidence="5">
    <location>
        <begin position="340"/>
        <end position="458"/>
    </location>
</feature>
<feature type="site" description="Important for substrate specificity" evidence="3">
    <location>
        <position position="208"/>
    </location>
</feature>
<reference evidence="6" key="1">
    <citation type="submission" date="2009-04" db="EMBL/GenBank/DDBJ databases">
        <authorList>
            <person name="Weinstock G."/>
            <person name="Sodergren E."/>
            <person name="Clifton S."/>
            <person name="Fulton L."/>
            <person name="Fulton B."/>
            <person name="Courtney L."/>
            <person name="Fronick C."/>
            <person name="Harrison M."/>
            <person name="Strong C."/>
            <person name="Farmer C."/>
            <person name="Delahaunty K."/>
            <person name="Markovic C."/>
            <person name="Hall O."/>
            <person name="Minx P."/>
            <person name="Tomlinson C."/>
            <person name="Mitreva M."/>
            <person name="Nelson J."/>
            <person name="Hou S."/>
            <person name="Wollam A."/>
            <person name="Pepin K.H."/>
            <person name="Johnson M."/>
            <person name="Bhonagiri V."/>
            <person name="Nash W.E."/>
            <person name="Warren W."/>
            <person name="Chinwalla A."/>
            <person name="Mardis E.R."/>
            <person name="Wilson R.K."/>
        </authorList>
    </citation>
    <scope>NUCLEOTIDE SEQUENCE [LARGE SCALE GENOMIC DNA]</scope>
    <source>
        <strain evidence="6">DSM 14600</strain>
    </source>
</reference>
<comment type="caution">
    <text evidence="3">Lacks conserved residue(s) required for the propagation of feature annotation.</text>
</comment>
<dbReference type="GO" id="GO:0009117">
    <property type="term" value="P:nucleotide metabolic process"/>
    <property type="evidence" value="ECO:0007669"/>
    <property type="project" value="UniProtKB-KW"/>
</dbReference>
<dbReference type="STRING" id="626523.GCWU000342_00132"/>
<dbReference type="PANTHER" id="PTHR43213">
    <property type="entry name" value="BIFUNCTIONAL DTTP/UTP PYROPHOSPHATASE/METHYLTRANSFERASE PROTEIN-RELATED"/>
    <property type="match status" value="1"/>
</dbReference>
<dbReference type="Gene3D" id="1.10.3210.10">
    <property type="entry name" value="Hypothetical protein af1432"/>
    <property type="match status" value="1"/>
</dbReference>
<name>C4G861_9FIRM</name>
<sequence length="517" mass="58297">MAMQTGVGEMTKVQNANGNRAKTMKVQSANGNRAKTMKVQNTNGNREMFDRIILASQSPRRRELLAQLGLSFEVMPAYGKERSDAQDPGVRVEELAAAKAREVAGRLEKEPDRERLIIGADTLVVKNGEILGKPRDEEDAKRMLALLSGTAHQVCTGLCLILIKGDQRVERHFHETTHVNFAEMTDKEIDDYVASGDPMDKAGAYGIQSGAARFVTGIQGDYSNVVGLPLSRLYREMKQLKKAPEGKADREAACEGKSREIKEMEVATNQKTGEVADQRERGAAVDQKAGETAAEQKDGRAGRGDGKEARSRLDLQFDFLRELDQEKSIFRQNYIGHHARRENDAEHAWHMAIMAAVLREYANEEVDMERVLLMILLHDVVEIDAGDTYAYDEEGKKSQKKREMDAADRIFHILPPDQEEFFRGLWDEFEAWESPEARFARACDNFQPMMLNRMNGSQSWLDHGVSLSQVLERNARSGEGAREVWNYAYAHFIVPGLTEGKLRDDREELRGQQRINP</sequence>